<feature type="domain" description="Tc1-like transposase DDE" evidence="1">
    <location>
        <begin position="3"/>
        <end position="61"/>
    </location>
</feature>
<proteinExistence type="predicted"/>
<evidence type="ECO:0000313" key="3">
    <source>
        <dbReference type="Proteomes" id="UP000765509"/>
    </source>
</evidence>
<dbReference type="AlphaFoldDB" id="A0A9Q3CTJ8"/>
<dbReference type="GO" id="GO:0003676">
    <property type="term" value="F:nucleic acid binding"/>
    <property type="evidence" value="ECO:0007669"/>
    <property type="project" value="InterPro"/>
</dbReference>
<dbReference type="Proteomes" id="UP000765509">
    <property type="component" value="Unassembled WGS sequence"/>
</dbReference>
<evidence type="ECO:0000259" key="1">
    <source>
        <dbReference type="Pfam" id="PF13358"/>
    </source>
</evidence>
<accession>A0A9Q3CTJ8</accession>
<comment type="caution">
    <text evidence="2">The sequence shown here is derived from an EMBL/GenBank/DDBJ whole genome shotgun (WGS) entry which is preliminary data.</text>
</comment>
<reference evidence="2" key="1">
    <citation type="submission" date="2021-03" db="EMBL/GenBank/DDBJ databases">
        <title>Draft genome sequence of rust myrtle Austropuccinia psidii MF-1, a brazilian biotype.</title>
        <authorList>
            <person name="Quecine M.C."/>
            <person name="Pachon D.M.R."/>
            <person name="Bonatelli M.L."/>
            <person name="Correr F.H."/>
            <person name="Franceschini L.M."/>
            <person name="Leite T.F."/>
            <person name="Margarido G.R.A."/>
            <person name="Almeida C.A."/>
            <person name="Ferrarezi J.A."/>
            <person name="Labate C.A."/>
        </authorList>
    </citation>
    <scope>NUCLEOTIDE SEQUENCE</scope>
    <source>
        <strain evidence="2">MF-1</strain>
    </source>
</reference>
<organism evidence="2 3">
    <name type="scientific">Austropuccinia psidii MF-1</name>
    <dbReference type="NCBI Taxonomy" id="1389203"/>
    <lineage>
        <taxon>Eukaryota</taxon>
        <taxon>Fungi</taxon>
        <taxon>Dikarya</taxon>
        <taxon>Basidiomycota</taxon>
        <taxon>Pucciniomycotina</taxon>
        <taxon>Pucciniomycetes</taxon>
        <taxon>Pucciniales</taxon>
        <taxon>Sphaerophragmiaceae</taxon>
        <taxon>Austropuccinia</taxon>
    </lineage>
</organism>
<dbReference type="OrthoDB" id="2266637at2759"/>
<dbReference type="InterPro" id="IPR038717">
    <property type="entry name" value="Tc1-like_DDE_dom"/>
</dbReference>
<evidence type="ECO:0000313" key="2">
    <source>
        <dbReference type="EMBL" id="MBW0491041.1"/>
    </source>
</evidence>
<sequence>MEDNAPIHKAQASTNWQNWHNIQKLDWPAHSPDLNPIKNVFKAMKSRISKLYQPQTVEELQHAINTAWTNFHVSPLSDVLYSMPHKMTMVIEMNGGPTSYWDLH</sequence>
<keyword evidence="3" id="KW-1185">Reference proteome</keyword>
<dbReference type="Pfam" id="PF13358">
    <property type="entry name" value="DDE_3"/>
    <property type="match status" value="1"/>
</dbReference>
<protein>
    <recommendedName>
        <fullName evidence="1">Tc1-like transposase DDE domain-containing protein</fullName>
    </recommendedName>
</protein>
<name>A0A9Q3CTJ8_9BASI</name>
<gene>
    <name evidence="2" type="ORF">O181_030756</name>
</gene>
<dbReference type="Gene3D" id="3.30.420.10">
    <property type="entry name" value="Ribonuclease H-like superfamily/Ribonuclease H"/>
    <property type="match status" value="1"/>
</dbReference>
<dbReference type="EMBL" id="AVOT02010882">
    <property type="protein sequence ID" value="MBW0491041.1"/>
    <property type="molecule type" value="Genomic_DNA"/>
</dbReference>
<dbReference type="InterPro" id="IPR036397">
    <property type="entry name" value="RNaseH_sf"/>
</dbReference>